<keyword evidence="3" id="KW-1185">Reference proteome</keyword>
<dbReference type="InterPro" id="IPR029068">
    <property type="entry name" value="Glyas_Bleomycin-R_OHBP_Dase"/>
</dbReference>
<sequence>MLSKIAPSFWFVKEAEEAANLYVSAFPDSRIDRVWTLEVETPSGPPGSVKVVEFTLAGQSFTAMDAGKLDDFNHAISFTVNCADQAEIDHYWDALQAGGGSPEQCGWLKDRFGVCWQIVPVALNEMQSSSDRAAAGRTAVAMLKMVKLDLAKLQAAYDGA</sequence>
<dbReference type="AlphaFoldDB" id="A0A975GWZ7"/>
<dbReference type="PANTHER" id="PTHR33990">
    <property type="entry name" value="PROTEIN YJDN-RELATED"/>
    <property type="match status" value="1"/>
</dbReference>
<evidence type="ECO:0000259" key="1">
    <source>
        <dbReference type="Pfam" id="PF06983"/>
    </source>
</evidence>
<reference evidence="2" key="1">
    <citation type="submission" date="2020-09" db="EMBL/GenBank/DDBJ databases">
        <title>Brevundimonas sp. LVF2 isolated from a puddle in Goettingen, Germany.</title>
        <authorList>
            <person name="Friedrich I."/>
            <person name="Klassen A."/>
            <person name="Hannes N."/>
            <person name="Schneider D."/>
            <person name="Hertel R."/>
            <person name="Daniel R."/>
        </authorList>
    </citation>
    <scope>NUCLEOTIDE SEQUENCE</scope>
    <source>
        <strain evidence="2">LVF2</strain>
    </source>
</reference>
<dbReference type="CDD" id="cd06588">
    <property type="entry name" value="PhnB_like"/>
    <property type="match status" value="1"/>
</dbReference>
<protein>
    <submittedName>
        <fullName evidence="2">VOC family protein</fullName>
    </submittedName>
</protein>
<feature type="domain" description="PhnB-like" evidence="1">
    <location>
        <begin position="4"/>
        <end position="119"/>
    </location>
</feature>
<accession>A0A975GWZ7</accession>
<dbReference type="KEGG" id="bgoe:IFJ75_00340"/>
<dbReference type="SUPFAM" id="SSF54593">
    <property type="entry name" value="Glyoxalase/Bleomycin resistance protein/Dihydroxybiphenyl dioxygenase"/>
    <property type="match status" value="1"/>
</dbReference>
<dbReference type="PANTHER" id="PTHR33990:SF2">
    <property type="entry name" value="PHNB-LIKE DOMAIN-CONTAINING PROTEIN"/>
    <property type="match status" value="1"/>
</dbReference>
<evidence type="ECO:0000313" key="2">
    <source>
        <dbReference type="EMBL" id="QTC93132.1"/>
    </source>
</evidence>
<name>A0A975GWZ7_9CAUL</name>
<proteinExistence type="predicted"/>
<gene>
    <name evidence="2" type="ORF">IFJ75_00340</name>
</gene>
<dbReference type="InterPro" id="IPR028973">
    <property type="entry name" value="PhnB-like"/>
</dbReference>
<dbReference type="EMBL" id="CP062222">
    <property type="protein sequence ID" value="QTC93132.1"/>
    <property type="molecule type" value="Genomic_DNA"/>
</dbReference>
<evidence type="ECO:0000313" key="3">
    <source>
        <dbReference type="Proteomes" id="UP000663918"/>
    </source>
</evidence>
<organism evidence="2 3">
    <name type="scientific">Brevundimonas goettingensis</name>
    <dbReference type="NCBI Taxonomy" id="2774190"/>
    <lineage>
        <taxon>Bacteria</taxon>
        <taxon>Pseudomonadati</taxon>
        <taxon>Pseudomonadota</taxon>
        <taxon>Alphaproteobacteria</taxon>
        <taxon>Caulobacterales</taxon>
        <taxon>Caulobacteraceae</taxon>
        <taxon>Brevundimonas</taxon>
    </lineage>
</organism>
<dbReference type="Proteomes" id="UP000663918">
    <property type="component" value="Chromosome"/>
</dbReference>
<dbReference type="Pfam" id="PF06983">
    <property type="entry name" value="3-dmu-9_3-mt"/>
    <property type="match status" value="1"/>
</dbReference>
<dbReference type="Gene3D" id="3.10.180.10">
    <property type="entry name" value="2,3-Dihydroxybiphenyl 1,2-Dioxygenase, domain 1"/>
    <property type="match status" value="1"/>
</dbReference>
<dbReference type="InterPro" id="IPR009725">
    <property type="entry name" value="3_dmu_93_MTrfase"/>
</dbReference>
<dbReference type="PIRSF" id="PIRSF021700">
    <property type="entry name" value="3_dmu_93_MTrfase"/>
    <property type="match status" value="1"/>
</dbReference>